<proteinExistence type="predicted"/>
<feature type="region of interest" description="Disordered" evidence="1">
    <location>
        <begin position="97"/>
        <end position="116"/>
    </location>
</feature>
<accession>A0A2N0A1F7</accession>
<sequence>MKYFIIIPIAVSLSLQCVLLRSFFPSEPEIARNNGKTGYVLIAPIRLKDSTGGSFVGEVFRENLRFELAKQGFVSAALDETNRESLPYKDGGRITFPEEPSDVKQTNPPVANTKEENPKFLGISENDLKNLFDKTKFDYFLESTVILKETGTVLDPLYSVSVFIRVSGKTGKKFGEIRFSADTTREKLDETVKYSTYGSVKQIRDLVKE</sequence>
<name>A0A2N0A1F7_9LEPT</name>
<comment type="caution">
    <text evidence="2">The sequence shown here is derived from an EMBL/GenBank/DDBJ whole genome shotgun (WGS) entry which is preliminary data.</text>
</comment>
<dbReference type="AlphaFoldDB" id="A0A2N0A1F7"/>
<dbReference type="OrthoDB" id="331842at2"/>
<evidence type="ECO:0000256" key="1">
    <source>
        <dbReference type="SAM" id="MobiDB-lite"/>
    </source>
</evidence>
<evidence type="ECO:0008006" key="4">
    <source>
        <dbReference type="Google" id="ProtNLM"/>
    </source>
</evidence>
<dbReference type="NCBIfam" id="NF033169">
    <property type="entry name" value="lipo_LIC10494"/>
    <property type="match status" value="1"/>
</dbReference>
<gene>
    <name evidence="2" type="ORF">CH365_06985</name>
</gene>
<evidence type="ECO:0000313" key="3">
    <source>
        <dbReference type="Proteomes" id="UP000231843"/>
    </source>
</evidence>
<dbReference type="Proteomes" id="UP000231843">
    <property type="component" value="Unassembled WGS sequence"/>
</dbReference>
<dbReference type="RefSeq" id="WP_100767850.1">
    <property type="nucleotide sequence ID" value="NZ_NPEA01000003.1"/>
</dbReference>
<evidence type="ECO:0000313" key="2">
    <source>
        <dbReference type="EMBL" id="PJZ78146.1"/>
    </source>
</evidence>
<keyword evidence="3" id="KW-1185">Reference proteome</keyword>
<organism evidence="2 3">
    <name type="scientific">Leptospira neocaledonica</name>
    <dbReference type="NCBI Taxonomy" id="2023192"/>
    <lineage>
        <taxon>Bacteria</taxon>
        <taxon>Pseudomonadati</taxon>
        <taxon>Spirochaetota</taxon>
        <taxon>Spirochaetia</taxon>
        <taxon>Leptospirales</taxon>
        <taxon>Leptospiraceae</taxon>
        <taxon>Leptospira</taxon>
    </lineage>
</organism>
<protein>
    <recommendedName>
        <fullName evidence="4">Lipoprotein</fullName>
    </recommendedName>
</protein>
<dbReference type="EMBL" id="NPEA01000003">
    <property type="protein sequence ID" value="PJZ78146.1"/>
    <property type="molecule type" value="Genomic_DNA"/>
</dbReference>
<reference evidence="2 3" key="1">
    <citation type="submission" date="2017-07" db="EMBL/GenBank/DDBJ databases">
        <title>Leptospira spp. isolated from tropical soils.</title>
        <authorList>
            <person name="Thibeaux R."/>
            <person name="Iraola G."/>
            <person name="Ferres I."/>
            <person name="Bierque E."/>
            <person name="Girault D."/>
            <person name="Soupe-Gilbert M.-E."/>
            <person name="Picardeau M."/>
            <person name="Goarant C."/>
        </authorList>
    </citation>
    <scope>NUCLEOTIDE SEQUENCE [LARGE SCALE GENOMIC DNA]</scope>
    <source>
        <strain evidence="2 3">ES4-C-A1</strain>
    </source>
</reference>